<evidence type="ECO:0000256" key="1">
    <source>
        <dbReference type="SAM" id="MobiDB-lite"/>
    </source>
</evidence>
<dbReference type="RefSeq" id="WP_108730438.1">
    <property type="nucleotide sequence ID" value="NZ_CP020928.1"/>
</dbReference>
<feature type="region of interest" description="Disordered" evidence="1">
    <location>
        <begin position="163"/>
        <end position="210"/>
    </location>
</feature>
<feature type="region of interest" description="Disordered" evidence="1">
    <location>
        <begin position="45"/>
        <end position="95"/>
    </location>
</feature>
<feature type="compositionally biased region" description="Basic and acidic residues" evidence="1">
    <location>
        <begin position="59"/>
        <end position="73"/>
    </location>
</feature>
<dbReference type="Pfam" id="PF14265">
    <property type="entry name" value="DUF4355"/>
    <property type="match status" value="1"/>
</dbReference>
<dbReference type="Proteomes" id="UP000244870">
    <property type="component" value="Chromosome"/>
</dbReference>
<feature type="compositionally biased region" description="Polar residues" evidence="1">
    <location>
        <begin position="172"/>
        <end position="182"/>
    </location>
</feature>
<dbReference type="InterPro" id="IPR025580">
    <property type="entry name" value="Gp46"/>
</dbReference>
<reference evidence="2 3" key="1">
    <citation type="submission" date="2017-04" db="EMBL/GenBank/DDBJ databases">
        <title>Weissella cibaria strain m2 complete genome.</title>
        <authorList>
            <person name="Pan Q."/>
            <person name="Tan M."/>
            <person name="Yao F."/>
            <person name="Su S."/>
        </authorList>
    </citation>
    <scope>NUCLEOTIDE SEQUENCE [LARGE SCALE GENOMIC DNA]</scope>
    <source>
        <strain evidence="2 3">M2</strain>
    </source>
</reference>
<organism evidence="2 3">
    <name type="scientific">Weissella cibaria</name>
    <dbReference type="NCBI Taxonomy" id="137591"/>
    <lineage>
        <taxon>Bacteria</taxon>
        <taxon>Bacillati</taxon>
        <taxon>Bacillota</taxon>
        <taxon>Bacilli</taxon>
        <taxon>Lactobacillales</taxon>
        <taxon>Lactobacillaceae</taxon>
        <taxon>Weissella</taxon>
    </lineage>
</organism>
<gene>
    <name evidence="2" type="ORF">B6254_1192</name>
</gene>
<proteinExistence type="predicted"/>
<evidence type="ECO:0000313" key="3">
    <source>
        <dbReference type="Proteomes" id="UP000244870"/>
    </source>
</evidence>
<dbReference type="AlphaFoldDB" id="A0A2S1KRG8"/>
<evidence type="ECO:0000313" key="2">
    <source>
        <dbReference type="EMBL" id="AWF95598.1"/>
    </source>
</evidence>
<name>A0A2S1KRG8_9LACO</name>
<protein>
    <recommendedName>
        <fullName evidence="4">DUF4355 domain-containing protein</fullName>
    </recommendedName>
</protein>
<feature type="compositionally biased region" description="Basic and acidic residues" evidence="1">
    <location>
        <begin position="81"/>
        <end position="93"/>
    </location>
</feature>
<evidence type="ECO:0008006" key="4">
    <source>
        <dbReference type="Google" id="ProtNLM"/>
    </source>
</evidence>
<dbReference type="EMBL" id="CP020928">
    <property type="protein sequence ID" value="AWF95598.1"/>
    <property type="molecule type" value="Genomic_DNA"/>
</dbReference>
<feature type="region of interest" description="Disordered" evidence="1">
    <location>
        <begin position="1"/>
        <end position="33"/>
    </location>
</feature>
<accession>A0A2S1KRG8</accession>
<sequence>MAEEQNGEQPGAGTPGAADGGQGSVEFSEEQQARIDVMIAERVSRANKSAEAKAAQDLADARAKWEADQEEAAKIAQMSEQQRKEHDAEKASEELVAARNRADELQAELTRTQMVSEASKMLADKGLVADEDTLDFVVRDTADETTAAVAAFTKLIDEKVEAKRQESLRGKTPNNPGTTGASGKSLGQIAAERANGTVSSHVADDFFGTK</sequence>